<dbReference type="SUPFAM" id="SSF55961">
    <property type="entry name" value="Bet v1-like"/>
    <property type="match status" value="1"/>
</dbReference>
<accession>A0A4P6ZC18</accession>
<keyword evidence="4" id="KW-1185">Reference proteome</keyword>
<evidence type="ECO:0000313" key="4">
    <source>
        <dbReference type="Proteomes" id="UP000294419"/>
    </source>
</evidence>
<protein>
    <recommendedName>
        <fullName evidence="2">Activator of Hsp90 ATPase homologue 1/2-like C-terminal domain-containing protein</fullName>
    </recommendedName>
</protein>
<gene>
    <name evidence="3" type="ORF">NBC122_00150</name>
</gene>
<name>A0A4P6ZC18_9FLAO</name>
<evidence type="ECO:0000313" key="3">
    <source>
        <dbReference type="EMBL" id="QBO57008.1"/>
    </source>
</evidence>
<dbReference type="Pfam" id="PF08327">
    <property type="entry name" value="AHSA1"/>
    <property type="match status" value="1"/>
</dbReference>
<dbReference type="InterPro" id="IPR013538">
    <property type="entry name" value="ASHA1/2-like_C"/>
</dbReference>
<dbReference type="OrthoDB" id="384974at2"/>
<sequence length="137" mass="16130">MDSIKIEITILKPVSTVWELFTQPEHITQWNFASDEWTCPKAENDLQIGGEFNYRMEAKDQSFGFDFKGIYDEVAPLENIKYHLEDGRKVEVLFEIVDQNTTTVTEIFEPDPGQPEPMQREGWYAILDNFHKYVENY</sequence>
<dbReference type="KEGG" id="csal:NBC122_00150"/>
<feature type="domain" description="Activator of Hsp90 ATPase homologue 1/2-like C-terminal" evidence="2">
    <location>
        <begin position="13"/>
        <end position="135"/>
    </location>
</feature>
<dbReference type="Gene3D" id="3.30.530.20">
    <property type="match status" value="1"/>
</dbReference>
<dbReference type="Proteomes" id="UP000294419">
    <property type="component" value="Chromosome"/>
</dbReference>
<organism evidence="3 4">
    <name type="scientific">Chryseobacterium salivictor</name>
    <dbReference type="NCBI Taxonomy" id="2547600"/>
    <lineage>
        <taxon>Bacteria</taxon>
        <taxon>Pseudomonadati</taxon>
        <taxon>Bacteroidota</taxon>
        <taxon>Flavobacteriia</taxon>
        <taxon>Flavobacteriales</taxon>
        <taxon>Weeksellaceae</taxon>
        <taxon>Chryseobacterium group</taxon>
        <taxon>Chryseobacterium</taxon>
    </lineage>
</organism>
<dbReference type="AlphaFoldDB" id="A0A4P6ZC18"/>
<evidence type="ECO:0000259" key="2">
    <source>
        <dbReference type="Pfam" id="PF08327"/>
    </source>
</evidence>
<evidence type="ECO:0000256" key="1">
    <source>
        <dbReference type="ARBA" id="ARBA00006817"/>
    </source>
</evidence>
<reference evidence="3 4" key="1">
    <citation type="submission" date="2019-03" db="EMBL/GenBank/DDBJ databases">
        <authorList>
            <person name="Kim H."/>
            <person name="Yu S.-M."/>
        </authorList>
    </citation>
    <scope>NUCLEOTIDE SEQUENCE [LARGE SCALE GENOMIC DNA]</scope>
    <source>
        <strain evidence="3 4">NBC122</strain>
    </source>
</reference>
<dbReference type="InterPro" id="IPR023393">
    <property type="entry name" value="START-like_dom_sf"/>
</dbReference>
<proteinExistence type="inferred from homology"/>
<dbReference type="RefSeq" id="WP_133438550.1">
    <property type="nucleotide sequence ID" value="NZ_CP037954.1"/>
</dbReference>
<comment type="similarity">
    <text evidence="1">Belongs to the AHA1 family.</text>
</comment>
<dbReference type="EMBL" id="CP037954">
    <property type="protein sequence ID" value="QBO57008.1"/>
    <property type="molecule type" value="Genomic_DNA"/>
</dbReference>